<dbReference type="Pfam" id="PF05147">
    <property type="entry name" value="LANC_like"/>
    <property type="match status" value="1"/>
</dbReference>
<evidence type="ECO:0000256" key="1">
    <source>
        <dbReference type="PIRSR" id="PIRSR607822-1"/>
    </source>
</evidence>
<dbReference type="SMART" id="SM01260">
    <property type="entry name" value="LANC_like"/>
    <property type="match status" value="1"/>
</dbReference>
<dbReference type="HOGENOM" id="CLU_009398_1_1_0"/>
<feature type="binding site" evidence="1">
    <location>
        <position position="1018"/>
    </location>
    <ligand>
        <name>Zn(2+)</name>
        <dbReference type="ChEBI" id="CHEBI:29105"/>
    </ligand>
</feature>
<accession>F0SR42</accession>
<organism evidence="3 4">
    <name type="scientific">Rubinisphaera brasiliensis (strain ATCC 49424 / DSM 5305 / JCM 21570 / IAM 15109 / NBRC 103401 / IFAM 1448)</name>
    <name type="common">Planctomyces brasiliensis</name>
    <dbReference type="NCBI Taxonomy" id="756272"/>
    <lineage>
        <taxon>Bacteria</taxon>
        <taxon>Pseudomonadati</taxon>
        <taxon>Planctomycetota</taxon>
        <taxon>Planctomycetia</taxon>
        <taxon>Planctomycetales</taxon>
        <taxon>Planctomycetaceae</taxon>
        <taxon>Rubinisphaera</taxon>
    </lineage>
</organism>
<keyword evidence="1" id="KW-0479">Metal-binding</keyword>
<dbReference type="STRING" id="756272.Plabr_3696"/>
<dbReference type="PIRSF" id="PIRSF037228">
    <property type="entry name" value="Lant_mod_RumM"/>
    <property type="match status" value="1"/>
</dbReference>
<evidence type="ECO:0000313" key="4">
    <source>
        <dbReference type="Proteomes" id="UP000006860"/>
    </source>
</evidence>
<dbReference type="GO" id="GO:0031179">
    <property type="term" value="P:peptide modification"/>
    <property type="evidence" value="ECO:0007669"/>
    <property type="project" value="InterPro"/>
</dbReference>
<dbReference type="Proteomes" id="UP000006860">
    <property type="component" value="Chromosome"/>
</dbReference>
<reference evidence="4" key="1">
    <citation type="submission" date="2011-02" db="EMBL/GenBank/DDBJ databases">
        <title>The complete genome of Planctomyces brasiliensis DSM 5305.</title>
        <authorList>
            <person name="Lucas S."/>
            <person name="Copeland A."/>
            <person name="Lapidus A."/>
            <person name="Bruce D."/>
            <person name="Goodwin L."/>
            <person name="Pitluck S."/>
            <person name="Kyrpides N."/>
            <person name="Mavromatis K."/>
            <person name="Pagani I."/>
            <person name="Ivanova N."/>
            <person name="Ovchinnikova G."/>
            <person name="Lu M."/>
            <person name="Detter J.C."/>
            <person name="Han C."/>
            <person name="Land M."/>
            <person name="Hauser L."/>
            <person name="Markowitz V."/>
            <person name="Cheng J.-F."/>
            <person name="Hugenholtz P."/>
            <person name="Woyke T."/>
            <person name="Wu D."/>
            <person name="Tindall B."/>
            <person name="Pomrenke H.G."/>
            <person name="Brambilla E."/>
            <person name="Klenk H.-P."/>
            <person name="Eisen J.A."/>
        </authorList>
    </citation>
    <scope>NUCLEOTIDE SEQUENCE [LARGE SCALE GENOMIC DNA]</scope>
    <source>
        <strain evidence="4">ATCC 49424 / DSM 5305 / JCM 21570 / NBRC 103401 / IFAM 1448</strain>
    </source>
</reference>
<feature type="binding site" evidence="1">
    <location>
        <position position="972"/>
    </location>
    <ligand>
        <name>Zn(2+)</name>
        <dbReference type="ChEBI" id="CHEBI:29105"/>
    </ligand>
</feature>
<dbReference type="AlphaFoldDB" id="F0SR42"/>
<dbReference type="NCBIfam" id="TIGR03897">
    <property type="entry name" value="lanti_2_LanM"/>
    <property type="match status" value="1"/>
</dbReference>
<protein>
    <submittedName>
        <fullName evidence="3">Lanthionine synthetase C family protein</fullName>
    </submittedName>
</protein>
<keyword evidence="4" id="KW-1185">Reference proteome</keyword>
<dbReference type="PRINTS" id="PR01950">
    <property type="entry name" value="LANCSUPER"/>
</dbReference>
<dbReference type="EMBL" id="CP002546">
    <property type="protein sequence ID" value="ADY61289.1"/>
    <property type="molecule type" value="Genomic_DNA"/>
</dbReference>
<dbReference type="Pfam" id="PF13575">
    <property type="entry name" value="DUF4135"/>
    <property type="match status" value="1"/>
</dbReference>
<dbReference type="Gene3D" id="1.50.10.20">
    <property type="match status" value="1"/>
</dbReference>
<gene>
    <name evidence="3" type="ordered locus">Plabr_3696</name>
</gene>
<dbReference type="CDD" id="cd04792">
    <property type="entry name" value="LanM-like"/>
    <property type="match status" value="1"/>
</dbReference>
<dbReference type="InterPro" id="IPR007822">
    <property type="entry name" value="LANC-like"/>
</dbReference>
<dbReference type="eggNOG" id="COG4403">
    <property type="taxonomic scope" value="Bacteria"/>
</dbReference>
<keyword evidence="1" id="KW-0862">Zinc</keyword>
<dbReference type="GO" id="GO:0046872">
    <property type="term" value="F:metal ion binding"/>
    <property type="evidence" value="ECO:0007669"/>
    <property type="project" value="UniProtKB-KW"/>
</dbReference>
<name>F0SR42_RUBBR</name>
<dbReference type="KEGG" id="pbs:Plabr_3696"/>
<evidence type="ECO:0000313" key="3">
    <source>
        <dbReference type="EMBL" id="ADY61289.1"/>
    </source>
</evidence>
<proteinExistence type="predicted"/>
<dbReference type="InterPro" id="IPR017146">
    <property type="entry name" value="Lanti_2_LanM"/>
</dbReference>
<dbReference type="InterPro" id="IPR025410">
    <property type="entry name" value="Lant_dehyd"/>
</dbReference>
<feature type="domain" description="Lantibiotic biosynthesis protein dehydration" evidence="2">
    <location>
        <begin position="227"/>
        <end position="613"/>
    </location>
</feature>
<dbReference type="SUPFAM" id="SSF158745">
    <property type="entry name" value="LanC-like"/>
    <property type="match status" value="1"/>
</dbReference>
<evidence type="ECO:0000259" key="2">
    <source>
        <dbReference type="Pfam" id="PF13575"/>
    </source>
</evidence>
<sequence>MTDCDLHSLVWRAMTIRERLSAAPELGGHAGDDADSTLTQWCQEVANGDRTLFEERLSWLPGQPSNLGTILQDLPPRDYRVPDWAGHLGELIALTREGGSEEPSGFPARTAVEVHPDFPFVPLFGGAMRLARCEIARRLGPAGLNVESALAGWTETAWLDLETSLLRSLIGISTKTLNEVFLADLPFGLRALKKIGFTTATTAKTERYERFVQTQLGDGLAGLFEEYPVLARLLCLRIDHWASSIIELLLHYRADAEEIGLLMEASAPTVSSRPAVIGGEARVVGVRTGLSDPHDGGRSVCVLEFAQGRRVVYKPRSLQCDAAFQSLLSWINSIDASWDFRELKLLERDGYGWCEYIAPEDCDRLEEVRRFYERAGGLTALCYALNATDLHHENIIAVGSQALLIDLETLFAPRTFKAGFTRPELTANPAGDSILQTGLFPQWAVSQTDLVSFDVGGLTGGGGTSTPITVRRWSHPNTDDMALLPFPMTQEESDNVPRYQGQRQAAWKYVAEFHDGFDRMYRLLVAHRYQLLDPLGPLAGFRAAKVRVILRDTQVYASLLDENLEPRVLTSGVKWSIKLDSLVRPLLRDSERRCWGPIADDELTQLERLDIPRLVASSDGLVEREGLDGLPEPSCFDQVLQRVRRLDLDRDLRHQQDLAHALLSSRSGRNPPSPTIDIHALEAEASVDLRSEALLQEATAIGDVILEHALHDRNGDVYWLGGVAASKNTHEGRLEFGVTDMALYEGRAGTAVFLAALAAATGNTTYADAALETLRPVTRLVERGETSRQSLVNELPLGGVLGVGSLIYSLVRCGEFLQRDDLRQSARSLAAAVPLHRILGDADLDIMKGVAGLSAALLTTYRSTGDTTSFRLAIHCGNRLLQARVPTASKRRAWRIPTEGRPLTGFSHGAAGIAYALTELFDGTGNEDYVIAAGEAIAFENEHFVSASRNWEDLRSLNGKSSRQPRTLSMWCNGAVGIGLGRLSALGTSYSQDRWHADVDTAIETVQKSPLSELDHCCCGHFGRIELLIEAAEVLSRPRLIGVAHEHVASVLRRATEAGYRISSGDAIRAAVNPAFFTGLSGIGYQLLRLTEPSRFPSVLTLQ</sequence>